<dbReference type="AlphaFoldDB" id="A0A7W4VP75"/>
<evidence type="ECO:0000313" key="2">
    <source>
        <dbReference type="EMBL" id="MBB3020815.1"/>
    </source>
</evidence>
<evidence type="ECO:0000259" key="1">
    <source>
        <dbReference type="SMART" id="SM00471"/>
    </source>
</evidence>
<protein>
    <recommendedName>
        <fullName evidence="1">HD/PDEase domain-containing protein</fullName>
    </recommendedName>
</protein>
<accession>A0A7W4VP75</accession>
<dbReference type="SUPFAM" id="SSF109604">
    <property type="entry name" value="HD-domain/PDEase-like"/>
    <property type="match status" value="1"/>
</dbReference>
<reference evidence="2 3" key="1">
    <citation type="submission" date="2020-08" db="EMBL/GenBank/DDBJ databases">
        <title>The Agave Microbiome: Exploring the role of microbial communities in plant adaptations to desert environments.</title>
        <authorList>
            <person name="Partida-Martinez L.P."/>
        </authorList>
    </citation>
    <scope>NUCLEOTIDE SEQUENCE [LARGE SCALE GENOMIC DNA]</scope>
    <source>
        <strain evidence="2 3">AT3.9</strain>
    </source>
</reference>
<gene>
    <name evidence="2" type="ORF">FHR70_003903</name>
</gene>
<dbReference type="RefSeq" id="WP_183453143.1">
    <property type="nucleotide sequence ID" value="NZ_JACHWB010000006.1"/>
</dbReference>
<dbReference type="CDD" id="cd00077">
    <property type="entry name" value="HDc"/>
    <property type="match status" value="1"/>
</dbReference>
<dbReference type="Gene3D" id="1.10.3210.10">
    <property type="entry name" value="Hypothetical protein af1432"/>
    <property type="match status" value="1"/>
</dbReference>
<organism evidence="2 3">
    <name type="scientific">Microvirga lupini</name>
    <dbReference type="NCBI Taxonomy" id="420324"/>
    <lineage>
        <taxon>Bacteria</taxon>
        <taxon>Pseudomonadati</taxon>
        <taxon>Pseudomonadota</taxon>
        <taxon>Alphaproteobacteria</taxon>
        <taxon>Hyphomicrobiales</taxon>
        <taxon>Methylobacteriaceae</taxon>
        <taxon>Microvirga</taxon>
    </lineage>
</organism>
<dbReference type="EMBL" id="JACHWB010000006">
    <property type="protein sequence ID" value="MBB3020815.1"/>
    <property type="molecule type" value="Genomic_DNA"/>
</dbReference>
<feature type="domain" description="HD/PDEase" evidence="1">
    <location>
        <begin position="51"/>
        <end position="203"/>
    </location>
</feature>
<evidence type="ECO:0000313" key="3">
    <source>
        <dbReference type="Proteomes" id="UP000532010"/>
    </source>
</evidence>
<proteinExistence type="predicted"/>
<sequence length="282" mass="31691">MMTMPAIMADELGKHLAEDFRRLFGAAHRDEAERLDGIARVALECLGKSDALYHNVEHTFLVTQVGRDILRGRMLTERLESEDYSHLIVACLLHDIGYVRGILKGHGKDNFVVDAEGRTVTLERGASDAALAPYHVDRSRLFVMERLGASPTIDAERVARAIEFTRFPTCQPSVEAPKDREGRLVQAADLIGQLGDPLYLKKANALFYEFQEIGLNRQLGYASPADLVERYPDFYWTRISPHLEEAVGYLNVTASGRQWIANLHSHVFCAEHAFALMGPQRQ</sequence>
<dbReference type="Proteomes" id="UP000532010">
    <property type="component" value="Unassembled WGS sequence"/>
</dbReference>
<keyword evidence="3" id="KW-1185">Reference proteome</keyword>
<dbReference type="SMART" id="SM00471">
    <property type="entry name" value="HDc"/>
    <property type="match status" value="1"/>
</dbReference>
<dbReference type="InterPro" id="IPR003607">
    <property type="entry name" value="HD/PDEase_dom"/>
</dbReference>
<name>A0A7W4VP75_9HYPH</name>
<comment type="caution">
    <text evidence="2">The sequence shown here is derived from an EMBL/GenBank/DDBJ whole genome shotgun (WGS) entry which is preliminary data.</text>
</comment>